<feature type="transmembrane region" description="Helical" evidence="5">
    <location>
        <begin position="125"/>
        <end position="146"/>
    </location>
</feature>
<dbReference type="RefSeq" id="WP_168053103.1">
    <property type="nucleotide sequence ID" value="NZ_JAAOZT010000002.1"/>
</dbReference>
<comment type="caution">
    <text evidence="7">The sequence shown here is derived from an EMBL/GenBank/DDBJ whole genome shotgun (WGS) entry which is preliminary data.</text>
</comment>
<evidence type="ECO:0000256" key="4">
    <source>
        <dbReference type="ARBA" id="ARBA00023136"/>
    </source>
</evidence>
<keyword evidence="3 5" id="KW-1133">Transmembrane helix</keyword>
<name>A0A840RQH5_9BURK</name>
<keyword evidence="8" id="KW-1185">Reference proteome</keyword>
<organism evidence="7 8">
    <name type="scientific">Glaciimonas immobilis</name>
    <dbReference type="NCBI Taxonomy" id="728004"/>
    <lineage>
        <taxon>Bacteria</taxon>
        <taxon>Pseudomonadati</taxon>
        <taxon>Pseudomonadota</taxon>
        <taxon>Betaproteobacteria</taxon>
        <taxon>Burkholderiales</taxon>
        <taxon>Oxalobacteraceae</taxon>
        <taxon>Glaciimonas</taxon>
    </lineage>
</organism>
<dbReference type="InterPro" id="IPR025423">
    <property type="entry name" value="TMEM205-like"/>
</dbReference>
<feature type="transmembrane region" description="Helical" evidence="5">
    <location>
        <begin position="79"/>
        <end position="98"/>
    </location>
</feature>
<evidence type="ECO:0000256" key="3">
    <source>
        <dbReference type="ARBA" id="ARBA00022989"/>
    </source>
</evidence>
<evidence type="ECO:0000256" key="5">
    <source>
        <dbReference type="SAM" id="Phobius"/>
    </source>
</evidence>
<sequence length="152" mass="16342">MIVVRARLLITTLWVGSLWTVGYVVAPTLFATLADRVLAGTIAGSLFRVEAWLSVACGLMLTLLFCFRTADDNAPLRKTLLRLTLALLVCTLIGYFGLQPFMASIREATGAGGVMSATAKTQFGILHGVASGIYLIQSLLGIGLILRLRTLR</sequence>
<reference evidence="7 8" key="1">
    <citation type="submission" date="2020-08" db="EMBL/GenBank/DDBJ databases">
        <title>Genomic Encyclopedia of Type Strains, Phase IV (KMG-IV): sequencing the most valuable type-strain genomes for metagenomic binning, comparative biology and taxonomic classification.</title>
        <authorList>
            <person name="Goeker M."/>
        </authorList>
    </citation>
    <scope>NUCLEOTIDE SEQUENCE [LARGE SCALE GENOMIC DNA]</scope>
    <source>
        <strain evidence="7 8">DSM 23240</strain>
    </source>
</reference>
<dbReference type="Proteomes" id="UP000571084">
    <property type="component" value="Unassembled WGS sequence"/>
</dbReference>
<evidence type="ECO:0000256" key="1">
    <source>
        <dbReference type="ARBA" id="ARBA00004370"/>
    </source>
</evidence>
<dbReference type="Pfam" id="PF13664">
    <property type="entry name" value="DUF4149"/>
    <property type="match status" value="1"/>
</dbReference>
<keyword evidence="2 5" id="KW-0812">Transmembrane</keyword>
<feature type="domain" description="TMEM205-like" evidence="6">
    <location>
        <begin position="9"/>
        <end position="107"/>
    </location>
</feature>
<evidence type="ECO:0000313" key="7">
    <source>
        <dbReference type="EMBL" id="MBB5198861.1"/>
    </source>
</evidence>
<keyword evidence="4 5" id="KW-0472">Membrane</keyword>
<gene>
    <name evidence="7" type="ORF">HNR39_000671</name>
</gene>
<proteinExistence type="predicted"/>
<evidence type="ECO:0000313" key="8">
    <source>
        <dbReference type="Proteomes" id="UP000571084"/>
    </source>
</evidence>
<dbReference type="EMBL" id="JACHHQ010000001">
    <property type="protein sequence ID" value="MBB5198861.1"/>
    <property type="molecule type" value="Genomic_DNA"/>
</dbReference>
<dbReference type="GO" id="GO:0016020">
    <property type="term" value="C:membrane"/>
    <property type="evidence" value="ECO:0007669"/>
    <property type="project" value="UniProtKB-SubCell"/>
</dbReference>
<accession>A0A840RQH5</accession>
<comment type="subcellular location">
    <subcellularLocation>
        <location evidence="1">Membrane</location>
    </subcellularLocation>
</comment>
<dbReference type="AlphaFoldDB" id="A0A840RQH5"/>
<feature type="transmembrane region" description="Helical" evidence="5">
    <location>
        <begin position="49"/>
        <end position="67"/>
    </location>
</feature>
<evidence type="ECO:0000259" key="6">
    <source>
        <dbReference type="Pfam" id="PF13664"/>
    </source>
</evidence>
<evidence type="ECO:0000256" key="2">
    <source>
        <dbReference type="ARBA" id="ARBA00022692"/>
    </source>
</evidence>
<protein>
    <recommendedName>
        <fullName evidence="6">TMEM205-like domain-containing protein</fullName>
    </recommendedName>
</protein>